<dbReference type="AlphaFoldDB" id="A0AAE1G015"/>
<organism evidence="1 2">
    <name type="scientific">Petrolisthes cinctipes</name>
    <name type="common">Flat porcelain crab</name>
    <dbReference type="NCBI Taxonomy" id="88211"/>
    <lineage>
        <taxon>Eukaryota</taxon>
        <taxon>Metazoa</taxon>
        <taxon>Ecdysozoa</taxon>
        <taxon>Arthropoda</taxon>
        <taxon>Crustacea</taxon>
        <taxon>Multicrustacea</taxon>
        <taxon>Malacostraca</taxon>
        <taxon>Eumalacostraca</taxon>
        <taxon>Eucarida</taxon>
        <taxon>Decapoda</taxon>
        <taxon>Pleocyemata</taxon>
        <taxon>Anomura</taxon>
        <taxon>Galatheoidea</taxon>
        <taxon>Porcellanidae</taxon>
        <taxon>Petrolisthes</taxon>
    </lineage>
</organism>
<keyword evidence="2" id="KW-1185">Reference proteome</keyword>
<dbReference type="Proteomes" id="UP001286313">
    <property type="component" value="Unassembled WGS sequence"/>
</dbReference>
<comment type="caution">
    <text evidence="1">The sequence shown here is derived from an EMBL/GenBank/DDBJ whole genome shotgun (WGS) entry which is preliminary data.</text>
</comment>
<dbReference type="EMBL" id="JAWQEG010000947">
    <property type="protein sequence ID" value="KAK3883842.1"/>
    <property type="molecule type" value="Genomic_DNA"/>
</dbReference>
<evidence type="ECO:0000313" key="2">
    <source>
        <dbReference type="Proteomes" id="UP001286313"/>
    </source>
</evidence>
<evidence type="ECO:0000313" key="1">
    <source>
        <dbReference type="EMBL" id="KAK3883842.1"/>
    </source>
</evidence>
<feature type="non-terminal residue" evidence="1">
    <location>
        <position position="1"/>
    </location>
</feature>
<gene>
    <name evidence="1" type="ORF">Pcinc_011853</name>
</gene>
<sequence>PKGVKPVCAWGTSLYVNKTTEFWN</sequence>
<proteinExistence type="predicted"/>
<accession>A0AAE1G015</accession>
<reference evidence="1" key="1">
    <citation type="submission" date="2023-10" db="EMBL/GenBank/DDBJ databases">
        <title>Genome assemblies of two species of porcelain crab, Petrolisthes cinctipes and Petrolisthes manimaculis (Anomura: Porcellanidae).</title>
        <authorList>
            <person name="Angst P."/>
        </authorList>
    </citation>
    <scope>NUCLEOTIDE SEQUENCE</scope>
    <source>
        <strain evidence="1">PB745_01</strain>
        <tissue evidence="1">Gill</tissue>
    </source>
</reference>
<protein>
    <submittedName>
        <fullName evidence="1">Uncharacterized protein</fullName>
    </submittedName>
</protein>
<name>A0AAE1G015_PETCI</name>